<dbReference type="InterPro" id="IPR001841">
    <property type="entry name" value="Znf_RING"/>
</dbReference>
<dbReference type="AlphaFoldDB" id="A0A7S1WWK8"/>
<dbReference type="PROSITE" id="PS50089">
    <property type="entry name" value="ZF_RING_2"/>
    <property type="match status" value="1"/>
</dbReference>
<dbReference type="PROSITE" id="PS00518">
    <property type="entry name" value="ZF_RING_1"/>
    <property type="match status" value="1"/>
</dbReference>
<evidence type="ECO:0000256" key="3">
    <source>
        <dbReference type="ARBA" id="ARBA00022723"/>
    </source>
</evidence>
<dbReference type="GO" id="GO:0004842">
    <property type="term" value="F:ubiquitin-protein transferase activity"/>
    <property type="evidence" value="ECO:0007669"/>
    <property type="project" value="TreeGrafter"/>
</dbReference>
<protein>
    <recommendedName>
        <fullName evidence="2">E3 ubiquitin-protein ligase CHFR</fullName>
    </recommendedName>
</protein>
<dbReference type="SUPFAM" id="SSF57850">
    <property type="entry name" value="RING/U-box"/>
    <property type="match status" value="1"/>
</dbReference>
<dbReference type="Pfam" id="PF00498">
    <property type="entry name" value="FHA"/>
    <property type="match status" value="1"/>
</dbReference>
<dbReference type="Gene3D" id="2.60.200.20">
    <property type="match status" value="1"/>
</dbReference>
<feature type="domain" description="FHA" evidence="8">
    <location>
        <begin position="127"/>
        <end position="182"/>
    </location>
</feature>
<feature type="region of interest" description="Disordered" evidence="7">
    <location>
        <begin position="9"/>
        <end position="29"/>
    </location>
</feature>
<gene>
    <name evidence="10" type="ORF">ACAT0790_LOCUS67540</name>
</gene>
<evidence type="ECO:0000313" key="10">
    <source>
        <dbReference type="EMBL" id="CAD9190765.1"/>
    </source>
</evidence>
<feature type="region of interest" description="Disordered" evidence="7">
    <location>
        <begin position="347"/>
        <end position="401"/>
    </location>
</feature>
<keyword evidence="5" id="KW-0862">Zinc</keyword>
<dbReference type="InterPro" id="IPR000253">
    <property type="entry name" value="FHA_dom"/>
</dbReference>
<dbReference type="InterPro" id="IPR052256">
    <property type="entry name" value="E3_ubiquitin-ligase_CHFR"/>
</dbReference>
<dbReference type="SMART" id="SM00184">
    <property type="entry name" value="RING"/>
    <property type="match status" value="1"/>
</dbReference>
<dbReference type="PANTHER" id="PTHR16079">
    <property type="entry name" value="UBIQUITIN LIGASE PROTEIN CHFR"/>
    <property type="match status" value="1"/>
</dbReference>
<dbReference type="GO" id="GO:0005634">
    <property type="term" value="C:nucleus"/>
    <property type="evidence" value="ECO:0007669"/>
    <property type="project" value="TreeGrafter"/>
</dbReference>
<reference evidence="10" key="1">
    <citation type="submission" date="2021-01" db="EMBL/GenBank/DDBJ databases">
        <authorList>
            <person name="Corre E."/>
            <person name="Pelletier E."/>
            <person name="Niang G."/>
            <person name="Scheremetjew M."/>
            <person name="Finn R."/>
            <person name="Kale V."/>
            <person name="Holt S."/>
            <person name="Cochrane G."/>
            <person name="Meng A."/>
            <person name="Brown T."/>
            <person name="Cohen L."/>
        </authorList>
    </citation>
    <scope>NUCLEOTIDE SEQUENCE</scope>
    <source>
        <strain evidence="10">OF101</strain>
    </source>
</reference>
<dbReference type="SUPFAM" id="SSF49879">
    <property type="entry name" value="SMAD/FHA domain"/>
    <property type="match status" value="1"/>
</dbReference>
<dbReference type="GO" id="GO:0016567">
    <property type="term" value="P:protein ubiquitination"/>
    <property type="evidence" value="ECO:0007669"/>
    <property type="project" value="TreeGrafter"/>
</dbReference>
<evidence type="ECO:0000256" key="6">
    <source>
        <dbReference type="PROSITE-ProRule" id="PRU00175"/>
    </source>
</evidence>
<name>A0A7S1WWK8_ALECA</name>
<proteinExistence type="inferred from homology"/>
<accession>A0A7S1WWK8</accession>
<dbReference type="InterPro" id="IPR013083">
    <property type="entry name" value="Znf_RING/FYVE/PHD"/>
</dbReference>
<dbReference type="PROSITE" id="PS50006">
    <property type="entry name" value="FHA_DOMAIN"/>
    <property type="match status" value="1"/>
</dbReference>
<keyword evidence="4 6" id="KW-0863">Zinc-finger</keyword>
<evidence type="ECO:0000259" key="8">
    <source>
        <dbReference type="PROSITE" id="PS50006"/>
    </source>
</evidence>
<dbReference type="InterPro" id="IPR008984">
    <property type="entry name" value="SMAD_FHA_dom_sf"/>
</dbReference>
<evidence type="ECO:0000256" key="5">
    <source>
        <dbReference type="ARBA" id="ARBA00022833"/>
    </source>
</evidence>
<comment type="similarity">
    <text evidence="1">Belongs to the CHFR family.</text>
</comment>
<evidence type="ECO:0000256" key="7">
    <source>
        <dbReference type="SAM" id="MobiDB-lite"/>
    </source>
</evidence>
<evidence type="ECO:0000256" key="4">
    <source>
        <dbReference type="ARBA" id="ARBA00022771"/>
    </source>
</evidence>
<dbReference type="Pfam" id="PF13923">
    <property type="entry name" value="zf-C3HC4_2"/>
    <property type="match status" value="1"/>
</dbReference>
<dbReference type="PANTHER" id="PTHR16079:SF4">
    <property type="entry name" value="E3 UBIQUITIN-PROTEIN LIGASE CHFR"/>
    <property type="match status" value="1"/>
</dbReference>
<feature type="compositionally biased region" description="Polar residues" evidence="7">
    <location>
        <begin position="385"/>
        <end position="401"/>
    </location>
</feature>
<evidence type="ECO:0000256" key="2">
    <source>
        <dbReference type="ARBA" id="ARBA00017908"/>
    </source>
</evidence>
<feature type="domain" description="RING-type" evidence="9">
    <location>
        <begin position="252"/>
        <end position="291"/>
    </location>
</feature>
<sequence length="401" mass="43169">MEPFLHDWVSDANDKLRMPPTAPTSPVSEADDQLQLESVLDLSEAEIIASAGAAAAREAVPDATVLVEGPEEYALGKTGESVDAWNEEPVLSMVSLNPRTAASFDLVRGSLTLLPELPASAAAVRTVRVSCGRDACNTMVLSDSRVSQVHFTVRVRAARGGLVTLELLDQSSNGTWVNGKRVGRARSVPLSVGDQILVLPASTVGRAAEVGYLLLHDARGARCGAVQENQHSLPPSPRDVSVPRDIEDDIRCGICTDVLFRCLTLVPCGHNFCTACLVKWRRRSYACPECREPVQQAVRSTSIDSVVETFLLAHPKAARSEAEIKAMEMAERDPNNTAMLRWLTRPGPSWTGGTSNAPRVGGPHPDARSVATPMRRMQDRPPQRANQAQHDSASSSACVIS</sequence>
<dbReference type="GO" id="GO:0008270">
    <property type="term" value="F:zinc ion binding"/>
    <property type="evidence" value="ECO:0007669"/>
    <property type="project" value="UniProtKB-KW"/>
</dbReference>
<dbReference type="Gene3D" id="3.30.40.10">
    <property type="entry name" value="Zinc/RING finger domain, C3HC4 (zinc finger)"/>
    <property type="match status" value="1"/>
</dbReference>
<dbReference type="CDD" id="cd00060">
    <property type="entry name" value="FHA"/>
    <property type="match status" value="1"/>
</dbReference>
<keyword evidence="3" id="KW-0479">Metal-binding</keyword>
<evidence type="ECO:0000256" key="1">
    <source>
        <dbReference type="ARBA" id="ARBA00005797"/>
    </source>
</evidence>
<dbReference type="GO" id="GO:0006511">
    <property type="term" value="P:ubiquitin-dependent protein catabolic process"/>
    <property type="evidence" value="ECO:0007669"/>
    <property type="project" value="TreeGrafter"/>
</dbReference>
<organism evidence="10">
    <name type="scientific">Alexandrium catenella</name>
    <name type="common">Red tide dinoflagellate</name>
    <name type="synonym">Gonyaulax catenella</name>
    <dbReference type="NCBI Taxonomy" id="2925"/>
    <lineage>
        <taxon>Eukaryota</taxon>
        <taxon>Sar</taxon>
        <taxon>Alveolata</taxon>
        <taxon>Dinophyceae</taxon>
        <taxon>Gonyaulacales</taxon>
        <taxon>Pyrocystaceae</taxon>
        <taxon>Alexandrium</taxon>
    </lineage>
</organism>
<dbReference type="EMBL" id="HBGE01113223">
    <property type="protein sequence ID" value="CAD9190765.1"/>
    <property type="molecule type" value="Transcribed_RNA"/>
</dbReference>
<evidence type="ECO:0000259" key="9">
    <source>
        <dbReference type="PROSITE" id="PS50089"/>
    </source>
</evidence>
<dbReference type="SMART" id="SM00240">
    <property type="entry name" value="FHA"/>
    <property type="match status" value="1"/>
</dbReference>
<dbReference type="InterPro" id="IPR017907">
    <property type="entry name" value="Znf_RING_CS"/>
</dbReference>